<name>A0A9N9JWM2_9GLOM</name>
<organism evidence="1 2">
    <name type="scientific">Dentiscutata erythropus</name>
    <dbReference type="NCBI Taxonomy" id="1348616"/>
    <lineage>
        <taxon>Eukaryota</taxon>
        <taxon>Fungi</taxon>
        <taxon>Fungi incertae sedis</taxon>
        <taxon>Mucoromycota</taxon>
        <taxon>Glomeromycotina</taxon>
        <taxon>Glomeromycetes</taxon>
        <taxon>Diversisporales</taxon>
        <taxon>Gigasporaceae</taxon>
        <taxon>Dentiscutata</taxon>
    </lineage>
</organism>
<feature type="non-terminal residue" evidence="1">
    <location>
        <position position="1"/>
    </location>
</feature>
<reference evidence="1" key="1">
    <citation type="submission" date="2021-06" db="EMBL/GenBank/DDBJ databases">
        <authorList>
            <person name="Kallberg Y."/>
            <person name="Tangrot J."/>
            <person name="Rosling A."/>
        </authorList>
    </citation>
    <scope>NUCLEOTIDE SEQUENCE</scope>
    <source>
        <strain evidence="1">MA453B</strain>
    </source>
</reference>
<dbReference type="EMBL" id="CAJVPY010032318">
    <property type="protein sequence ID" value="CAG8797636.1"/>
    <property type="molecule type" value="Genomic_DNA"/>
</dbReference>
<comment type="caution">
    <text evidence="1">The sequence shown here is derived from an EMBL/GenBank/DDBJ whole genome shotgun (WGS) entry which is preliminary data.</text>
</comment>
<dbReference type="AlphaFoldDB" id="A0A9N9JWM2"/>
<protein>
    <submittedName>
        <fullName evidence="1">25801_t:CDS:1</fullName>
    </submittedName>
</protein>
<proteinExistence type="predicted"/>
<keyword evidence="2" id="KW-1185">Reference proteome</keyword>
<evidence type="ECO:0000313" key="2">
    <source>
        <dbReference type="Proteomes" id="UP000789405"/>
    </source>
</evidence>
<dbReference type="OrthoDB" id="10611726at2759"/>
<dbReference type="Proteomes" id="UP000789405">
    <property type="component" value="Unassembled WGS sequence"/>
</dbReference>
<evidence type="ECO:0000313" key="1">
    <source>
        <dbReference type="EMBL" id="CAG8797636.1"/>
    </source>
</evidence>
<gene>
    <name evidence="1" type="ORF">DERYTH_LOCUS22714</name>
</gene>
<sequence>LFKDESNESKCDELDKSEFDNESDKSNFAFCMFNVNRKSNNNDKSDQEYDDSLSYRNLSCISTSKILKFTKKQSKLIKSQNKLSWSIAVTDKLNRLKFKPYESTVRLLVISCICMQDMIHISKDNKDTRFTMVFSINNIGNDFLIKKIKKNFNKYGGRIVKLFLANKDMNKDAQTTKKTNEADQNIDNDNQNIDKYFLIILNASGIYKYHFVYLNYKPTDKIQKLLNYLKQKYNFIGRNNFSNLDFYLNTDEIQKLHYPK</sequence>
<accession>A0A9N9JWM2</accession>